<dbReference type="InterPro" id="IPR025579">
    <property type="entry name" value="DUF4357"/>
</dbReference>
<comment type="caution">
    <text evidence="2">The sequence shown here is derived from an EMBL/GenBank/DDBJ whole genome shotgun (WGS) entry which is preliminary data.</text>
</comment>
<dbReference type="EMBL" id="BMIC01000001">
    <property type="protein sequence ID" value="GFZ76006.1"/>
    <property type="molecule type" value="Genomic_DNA"/>
</dbReference>
<organism evidence="2 3">
    <name type="scientific">Aquaticitalea lipolytica</name>
    <dbReference type="NCBI Taxonomy" id="1247562"/>
    <lineage>
        <taxon>Bacteria</taxon>
        <taxon>Pseudomonadati</taxon>
        <taxon>Bacteroidota</taxon>
        <taxon>Flavobacteriia</taxon>
        <taxon>Flavobacteriales</taxon>
        <taxon>Flavobacteriaceae</taxon>
        <taxon>Aquaticitalea</taxon>
    </lineage>
</organism>
<dbReference type="Proteomes" id="UP000598120">
    <property type="component" value="Unassembled WGS sequence"/>
</dbReference>
<keyword evidence="3" id="KW-1185">Reference proteome</keyword>
<reference evidence="2 3" key="1">
    <citation type="journal article" date="2014" name="Int. J. Syst. Evol. Microbiol.">
        <title>Complete genome sequence of Corynebacterium casei LMG S-19264T (=DSM 44701T), isolated from a smear-ripened cheese.</title>
        <authorList>
            <consortium name="US DOE Joint Genome Institute (JGI-PGF)"/>
            <person name="Walter F."/>
            <person name="Albersmeier A."/>
            <person name="Kalinowski J."/>
            <person name="Ruckert C."/>
        </authorList>
    </citation>
    <scope>NUCLEOTIDE SEQUENCE [LARGE SCALE GENOMIC DNA]</scope>
    <source>
        <strain evidence="2 3">CGMCC 1.15295</strain>
    </source>
</reference>
<dbReference type="AlphaFoldDB" id="A0A8J2XE20"/>
<dbReference type="CDD" id="cd10447">
    <property type="entry name" value="GIY-YIG_unchar_2"/>
    <property type="match status" value="1"/>
</dbReference>
<gene>
    <name evidence="2" type="ORF">GCM10011531_00760</name>
</gene>
<protein>
    <recommendedName>
        <fullName evidence="1">DUF4357 domain-containing protein</fullName>
    </recommendedName>
</protein>
<feature type="domain" description="DUF4357" evidence="1">
    <location>
        <begin position="220"/>
        <end position="273"/>
    </location>
</feature>
<name>A0A8J2XE20_9FLAO</name>
<evidence type="ECO:0000313" key="3">
    <source>
        <dbReference type="Proteomes" id="UP000598120"/>
    </source>
</evidence>
<dbReference type="RefSeq" id="WP_188604360.1">
    <property type="nucleotide sequence ID" value="NZ_BMIC01000001.1"/>
</dbReference>
<sequence>MSRPQTIQIFLPDGSPTSIREAEITNRLVKAILFPRNKMQEVAKRELVHFTGVYFLFGLKENEAPLVYIGEGEECFDRIKEHHRLKDFWTHCVVVITKTNEYTKTEGKFLEHYCLKKAAEIGRYLIENSNSSKEPSIPESRKYDLLDNFETIKILLATLGFPIFEEGIKSTKLNIDEFYIKFKGLVAKGIYNDEGFVILKGSEARKETAGSFRATQKAFRQKLIEFNIIASKSDRLVFLHDYIFPTPSAASDIIKGNSSNGWVEWKDKDGKTLDEIKRK</sequence>
<evidence type="ECO:0000259" key="1">
    <source>
        <dbReference type="Pfam" id="PF14267"/>
    </source>
</evidence>
<proteinExistence type="predicted"/>
<dbReference type="Pfam" id="PF14267">
    <property type="entry name" value="DUF4357"/>
    <property type="match status" value="1"/>
</dbReference>
<accession>A0A8J2XE20</accession>
<evidence type="ECO:0000313" key="2">
    <source>
        <dbReference type="EMBL" id="GFZ76006.1"/>
    </source>
</evidence>